<dbReference type="AlphaFoldDB" id="A0A9N9U308"/>
<dbReference type="Gene3D" id="4.10.240.10">
    <property type="entry name" value="Zn(2)-C6 fungal-type DNA-binding domain"/>
    <property type="match status" value="1"/>
</dbReference>
<dbReference type="InterPro" id="IPR036864">
    <property type="entry name" value="Zn2-C6_fun-type_DNA-bd_sf"/>
</dbReference>
<dbReference type="Pfam" id="PF00172">
    <property type="entry name" value="Zn_clus"/>
    <property type="match status" value="1"/>
</dbReference>
<evidence type="ECO:0000313" key="6">
    <source>
        <dbReference type="Proteomes" id="UP000754883"/>
    </source>
</evidence>
<reference evidence="5 6" key="2">
    <citation type="submission" date="2021-10" db="EMBL/GenBank/DDBJ databases">
        <authorList>
            <person name="Piombo E."/>
        </authorList>
    </citation>
    <scope>NUCLEOTIDE SEQUENCE [LARGE SCALE GENOMIC DNA]</scope>
</reference>
<name>A0A9N9U308_9HYPO</name>
<dbReference type="SUPFAM" id="SSF57701">
    <property type="entry name" value="Zn2/Cys6 DNA-binding domain"/>
    <property type="match status" value="1"/>
</dbReference>
<comment type="caution">
    <text evidence="5">The sequence shown here is derived from an EMBL/GenBank/DDBJ whole genome shotgun (WGS) entry which is preliminary data.</text>
</comment>
<keyword evidence="6" id="KW-1185">Reference proteome</keyword>
<evidence type="ECO:0000256" key="2">
    <source>
        <dbReference type="ARBA" id="ARBA00023242"/>
    </source>
</evidence>
<dbReference type="SMART" id="SM00066">
    <property type="entry name" value="GAL4"/>
    <property type="match status" value="1"/>
</dbReference>
<dbReference type="InterPro" id="IPR021858">
    <property type="entry name" value="Fun_TF"/>
</dbReference>
<dbReference type="PANTHER" id="PTHR37534">
    <property type="entry name" value="TRANSCRIPTIONAL ACTIVATOR PROTEIN UGA3"/>
    <property type="match status" value="1"/>
</dbReference>
<reference evidence="6" key="1">
    <citation type="submission" date="2019-06" db="EMBL/GenBank/DDBJ databases">
        <authorList>
            <person name="Broberg M."/>
        </authorList>
    </citation>
    <scope>NUCLEOTIDE SEQUENCE [LARGE SCALE GENOMIC DNA]</scope>
</reference>
<dbReference type="InterPro" id="IPR001138">
    <property type="entry name" value="Zn2Cys6_DnaBD"/>
</dbReference>
<dbReference type="OrthoDB" id="187139at2759"/>
<dbReference type="PANTHER" id="PTHR37534:SF46">
    <property type="entry name" value="ZN(II)2CYS6 TRANSCRIPTION FACTOR (EUROFUNG)"/>
    <property type="match status" value="1"/>
</dbReference>
<accession>A0A9N9U308</accession>
<dbReference type="Proteomes" id="UP000754883">
    <property type="component" value="Unassembled WGS sequence"/>
</dbReference>
<evidence type="ECO:0000256" key="3">
    <source>
        <dbReference type="SAM" id="MobiDB-lite"/>
    </source>
</evidence>
<dbReference type="PROSITE" id="PS00463">
    <property type="entry name" value="ZN2_CY6_FUNGAL_1"/>
    <property type="match status" value="1"/>
</dbReference>
<evidence type="ECO:0000256" key="1">
    <source>
        <dbReference type="ARBA" id="ARBA00004123"/>
    </source>
</evidence>
<sequence>MESNRGPRHSRTRTGCLTCRSRKKKCDEVRPRCAGCRRNLLECKWPAYVAWNGGSQTDAIYPRPKDDDRTDNQAQGQASPGPGPYPNIFTGDDRACALTPHSVLLLGHFARETVSFFAMTPLRNNPLLMLLMPLGCIDDLLMHSLLALGGAHLAHKNPTNMVLADSTRLHYANLIRGLRVEVARLEDNDLECKERLLSVLGITCLYEIVSGDTQGATFKHLHASRRLILSLLGDGSTKSTSSKINSERLSFSIELYRYLVFSNTLTPYGITSERSFPLDPFLTDIEEPQMTGPLSFEPIFAGTCGLFRLVPLISVIASQRLNEESQGLDSPSPNLIRMGDDLYNRIQSWRLDPRYQEGDTDRREQISRVAEMIRLGLYIYLRSALAGSVISDAADLCAIQEYISQLYNYAHVVLPSQYTVILLWPVVIAGSCTLIPDEQNVLLQEIYSMKYGMKHMAIVGDVLQLLWDDPDPRAYGPYGLHFIMQKHGLSVGLA</sequence>
<dbReference type="CDD" id="cd00067">
    <property type="entry name" value="GAL4"/>
    <property type="match status" value="1"/>
</dbReference>
<dbReference type="Pfam" id="PF11951">
    <property type="entry name" value="Fungal_trans_2"/>
    <property type="match status" value="1"/>
</dbReference>
<gene>
    <name evidence="5" type="ORF">CBYS24578_00016188</name>
</gene>
<proteinExistence type="predicted"/>
<organism evidence="5 6">
    <name type="scientific">Clonostachys byssicola</name>
    <dbReference type="NCBI Taxonomy" id="160290"/>
    <lineage>
        <taxon>Eukaryota</taxon>
        <taxon>Fungi</taxon>
        <taxon>Dikarya</taxon>
        <taxon>Ascomycota</taxon>
        <taxon>Pezizomycotina</taxon>
        <taxon>Sordariomycetes</taxon>
        <taxon>Hypocreomycetidae</taxon>
        <taxon>Hypocreales</taxon>
        <taxon>Bionectriaceae</taxon>
        <taxon>Clonostachys</taxon>
    </lineage>
</organism>
<dbReference type="PROSITE" id="PS50048">
    <property type="entry name" value="ZN2_CY6_FUNGAL_2"/>
    <property type="match status" value="1"/>
</dbReference>
<dbReference type="GO" id="GO:0000981">
    <property type="term" value="F:DNA-binding transcription factor activity, RNA polymerase II-specific"/>
    <property type="evidence" value="ECO:0007669"/>
    <property type="project" value="InterPro"/>
</dbReference>
<keyword evidence="2" id="KW-0539">Nucleus</keyword>
<evidence type="ECO:0000313" key="5">
    <source>
        <dbReference type="EMBL" id="CAG9977326.1"/>
    </source>
</evidence>
<comment type="subcellular location">
    <subcellularLocation>
        <location evidence="1">Nucleus</location>
    </subcellularLocation>
</comment>
<feature type="domain" description="Zn(2)-C6 fungal-type" evidence="4">
    <location>
        <begin position="15"/>
        <end position="45"/>
    </location>
</feature>
<evidence type="ECO:0000259" key="4">
    <source>
        <dbReference type="PROSITE" id="PS50048"/>
    </source>
</evidence>
<dbReference type="EMBL" id="CABFNO020001296">
    <property type="protein sequence ID" value="CAG9977326.1"/>
    <property type="molecule type" value="Genomic_DNA"/>
</dbReference>
<protein>
    <recommendedName>
        <fullName evidence="4">Zn(2)-C6 fungal-type domain-containing protein</fullName>
    </recommendedName>
</protein>
<feature type="region of interest" description="Disordered" evidence="3">
    <location>
        <begin position="59"/>
        <end position="85"/>
    </location>
</feature>
<dbReference type="GO" id="GO:0008270">
    <property type="term" value="F:zinc ion binding"/>
    <property type="evidence" value="ECO:0007669"/>
    <property type="project" value="InterPro"/>
</dbReference>
<dbReference type="GO" id="GO:0005634">
    <property type="term" value="C:nucleus"/>
    <property type="evidence" value="ECO:0007669"/>
    <property type="project" value="UniProtKB-SubCell"/>
</dbReference>